<keyword evidence="4 5" id="KW-0472">Membrane</keyword>
<keyword evidence="5" id="KW-0813">Transport</keyword>
<evidence type="ECO:0000256" key="2">
    <source>
        <dbReference type="ARBA" id="ARBA00022692"/>
    </source>
</evidence>
<dbReference type="EMBL" id="AP019377">
    <property type="protein sequence ID" value="BBH93844.1"/>
    <property type="molecule type" value="Genomic_DNA"/>
</dbReference>
<dbReference type="InterPro" id="IPR047817">
    <property type="entry name" value="ABC2_TM_bact-type"/>
</dbReference>
<evidence type="ECO:0000259" key="6">
    <source>
        <dbReference type="PROSITE" id="PS51012"/>
    </source>
</evidence>
<feature type="domain" description="ABC transmembrane type-2" evidence="6">
    <location>
        <begin position="49"/>
        <end position="284"/>
    </location>
</feature>
<dbReference type="PANTHER" id="PTHR43229">
    <property type="entry name" value="NODULATION PROTEIN J"/>
    <property type="match status" value="1"/>
</dbReference>
<dbReference type="PIRSF" id="PIRSF006648">
    <property type="entry name" value="DrrB"/>
    <property type="match status" value="1"/>
</dbReference>
<dbReference type="GO" id="GO:0140359">
    <property type="term" value="F:ABC-type transporter activity"/>
    <property type="evidence" value="ECO:0007669"/>
    <property type="project" value="InterPro"/>
</dbReference>
<dbReference type="PANTHER" id="PTHR43229:SF2">
    <property type="entry name" value="NODULATION PROTEIN J"/>
    <property type="match status" value="1"/>
</dbReference>
<evidence type="ECO:0000256" key="4">
    <source>
        <dbReference type="ARBA" id="ARBA00023136"/>
    </source>
</evidence>
<keyword evidence="3 5" id="KW-1133">Transmembrane helix</keyword>
<feature type="transmembrane region" description="Helical" evidence="5">
    <location>
        <begin position="228"/>
        <end position="246"/>
    </location>
</feature>
<evidence type="ECO:0000256" key="3">
    <source>
        <dbReference type="ARBA" id="ARBA00022989"/>
    </source>
</evidence>
<keyword evidence="5" id="KW-1003">Cell membrane</keyword>
<evidence type="ECO:0000313" key="7">
    <source>
        <dbReference type="EMBL" id="BBH93844.1"/>
    </source>
</evidence>
<feature type="transmembrane region" description="Helical" evidence="5">
    <location>
        <begin position="258"/>
        <end position="281"/>
    </location>
</feature>
<keyword evidence="2 5" id="KW-0812">Transmembrane</keyword>
<comment type="similarity">
    <text evidence="5">Belongs to the ABC-2 integral membrane protein family.</text>
</comment>
<dbReference type="InterPro" id="IPR013525">
    <property type="entry name" value="ABC2_TM"/>
</dbReference>
<feature type="transmembrane region" description="Helical" evidence="5">
    <location>
        <begin position="24"/>
        <end position="41"/>
    </location>
</feature>
<dbReference type="AlphaFoldDB" id="A0A455T6Y6"/>
<proteinExistence type="inferred from homology"/>
<gene>
    <name evidence="7" type="ORF">KTA_20430</name>
</gene>
<sequence length="287" mass="31350">MSVQTSIDAIFLEKGTKERRTRNRLLMILVAFLAILRRDLVVTGREFIPFLIQVLLQPLFFLFIFGKVLPSIGAAQQSYASLLLPGIVGLTVVTTALQGVTLPLVLDLGFGREIDDRLLAPLPVSMVALEKILFAALRGLIAGAIIFPLAYWVLGSNYNVRTDAIGVIIGIMVLTALAGATLGLTIGTLVKPEQIGLMFALIFTPLIFTGCTYYPWSQLDGIRWFQVITLFNPLTYACEGLRYAMVPPIHGYTLPTLGIGWVLLGLGVTFVGFLGLGIYTFRRAVIS</sequence>
<dbReference type="Pfam" id="PF01061">
    <property type="entry name" value="ABC2_membrane"/>
    <property type="match status" value="1"/>
</dbReference>
<dbReference type="PRINTS" id="PR00164">
    <property type="entry name" value="ABC2TRNSPORT"/>
</dbReference>
<dbReference type="GO" id="GO:0043190">
    <property type="term" value="C:ATP-binding cassette (ABC) transporter complex"/>
    <property type="evidence" value="ECO:0007669"/>
    <property type="project" value="InterPro"/>
</dbReference>
<comment type="subcellular location">
    <subcellularLocation>
        <location evidence="5">Cell membrane</location>
        <topology evidence="5">Multi-pass membrane protein</topology>
    </subcellularLocation>
    <subcellularLocation>
        <location evidence="1">Membrane</location>
        <topology evidence="1">Multi-pass membrane protein</topology>
    </subcellularLocation>
</comment>
<reference evidence="7" key="1">
    <citation type="submission" date="2018-12" db="EMBL/GenBank/DDBJ databases">
        <title>Novel natural products biosynthetic potential of the class Ktedonobacteria.</title>
        <authorList>
            <person name="Zheng Y."/>
            <person name="Saitou A."/>
            <person name="Wang C.M."/>
            <person name="Toyoda A."/>
            <person name="Minakuchi Y."/>
            <person name="Sekiguchi Y."/>
            <person name="Ueda K."/>
            <person name="Takano H."/>
            <person name="Sakai Y."/>
            <person name="Yokota A."/>
            <person name="Yabe S."/>
        </authorList>
    </citation>
    <scope>NUCLEOTIDE SEQUENCE</scope>
    <source>
        <strain evidence="7">A3-2</strain>
    </source>
</reference>
<protein>
    <recommendedName>
        <fullName evidence="5">Transport permease protein</fullName>
    </recommendedName>
</protein>
<accession>A0A455T6Y6</accession>
<evidence type="ECO:0000256" key="1">
    <source>
        <dbReference type="ARBA" id="ARBA00004141"/>
    </source>
</evidence>
<feature type="transmembrane region" description="Helical" evidence="5">
    <location>
        <begin position="82"/>
        <end position="106"/>
    </location>
</feature>
<organism evidence="7">
    <name type="scientific">Thermogemmatispora argillosa</name>
    <dbReference type="NCBI Taxonomy" id="2045280"/>
    <lineage>
        <taxon>Bacteria</taxon>
        <taxon>Bacillati</taxon>
        <taxon>Chloroflexota</taxon>
        <taxon>Ktedonobacteria</taxon>
        <taxon>Thermogemmatisporales</taxon>
        <taxon>Thermogemmatisporaceae</taxon>
        <taxon>Thermogemmatispora</taxon>
    </lineage>
</organism>
<dbReference type="InterPro" id="IPR051784">
    <property type="entry name" value="Nod_factor_ABC_transporter"/>
</dbReference>
<evidence type="ECO:0000256" key="5">
    <source>
        <dbReference type="RuleBase" id="RU361157"/>
    </source>
</evidence>
<feature type="transmembrane region" description="Helical" evidence="5">
    <location>
        <begin position="166"/>
        <end position="189"/>
    </location>
</feature>
<feature type="transmembrane region" description="Helical" evidence="5">
    <location>
        <begin position="47"/>
        <end position="70"/>
    </location>
</feature>
<dbReference type="InterPro" id="IPR000412">
    <property type="entry name" value="ABC_2_transport"/>
</dbReference>
<feature type="transmembrane region" description="Helical" evidence="5">
    <location>
        <begin position="195"/>
        <end position="216"/>
    </location>
</feature>
<dbReference type="PROSITE" id="PS51012">
    <property type="entry name" value="ABC_TM2"/>
    <property type="match status" value="1"/>
</dbReference>
<feature type="transmembrane region" description="Helical" evidence="5">
    <location>
        <begin position="132"/>
        <end position="154"/>
    </location>
</feature>
<name>A0A455T6Y6_9CHLR</name>